<gene>
    <name evidence="11" type="ORF">HII30_00710</name>
</gene>
<keyword evidence="5" id="KW-0547">Nucleotide-binding</keyword>
<evidence type="ECO:0000256" key="6">
    <source>
        <dbReference type="ARBA" id="ARBA00022840"/>
    </source>
</evidence>
<protein>
    <submittedName>
        <fullName evidence="11">ABC transporter ATP-binding protein</fullName>
    </submittedName>
</protein>
<dbReference type="InterPro" id="IPR003593">
    <property type="entry name" value="AAA+_ATPase"/>
</dbReference>
<dbReference type="InterPro" id="IPR027417">
    <property type="entry name" value="P-loop_NTPase"/>
</dbReference>
<sequence>MQPTHTFQAENLTAGYDHTTILHDISLEIPSGKISVMIGANGCGKSTLLKTLARLIKPSSGTITLNGKPLDDIPSKSFARVVGLLPQSPIVPEGITVADLVGRGRFPHQSWLSSWSKKDMEAVAEAMDIMSITDFANHHIDELSGGQRQRVWIAMALAQQTDILFLDEPTTYLDITYQIEILDLLTELNRKLGITMVMVLHDINLSARYADHIFALREGTLVAEGKPSQVITSTAVKDIFGLDCTVIADPVSGSPLVVPIGRYHAQPASAAAYAAAGRA</sequence>
<evidence type="ECO:0000259" key="10">
    <source>
        <dbReference type="PROSITE" id="PS50893"/>
    </source>
</evidence>
<dbReference type="GO" id="GO:0005524">
    <property type="term" value="F:ATP binding"/>
    <property type="evidence" value="ECO:0007669"/>
    <property type="project" value="UniProtKB-KW"/>
</dbReference>
<organism evidence="11 12">
    <name type="scientific">Paenibacillus lemnae</name>
    <dbReference type="NCBI Taxonomy" id="1330551"/>
    <lineage>
        <taxon>Bacteria</taxon>
        <taxon>Bacillati</taxon>
        <taxon>Bacillota</taxon>
        <taxon>Bacilli</taxon>
        <taxon>Bacillales</taxon>
        <taxon>Paenibacillaceae</taxon>
        <taxon>Paenibacillus</taxon>
    </lineage>
</organism>
<dbReference type="InterPro" id="IPR003439">
    <property type="entry name" value="ABC_transporter-like_ATP-bd"/>
</dbReference>
<dbReference type="Proteomes" id="UP000565468">
    <property type="component" value="Unassembled WGS sequence"/>
</dbReference>
<keyword evidence="12" id="KW-1185">Reference proteome</keyword>
<proteinExistence type="predicted"/>
<keyword evidence="6 11" id="KW-0067">ATP-binding</keyword>
<dbReference type="GO" id="GO:0005886">
    <property type="term" value="C:plasma membrane"/>
    <property type="evidence" value="ECO:0007669"/>
    <property type="project" value="UniProtKB-SubCell"/>
</dbReference>
<dbReference type="SMART" id="SM00382">
    <property type="entry name" value="AAA"/>
    <property type="match status" value="1"/>
</dbReference>
<dbReference type="EMBL" id="JABBPN010000001">
    <property type="protein sequence ID" value="NMO94306.1"/>
    <property type="molecule type" value="Genomic_DNA"/>
</dbReference>
<evidence type="ECO:0000313" key="12">
    <source>
        <dbReference type="Proteomes" id="UP000565468"/>
    </source>
</evidence>
<evidence type="ECO:0000256" key="3">
    <source>
        <dbReference type="ARBA" id="ARBA00022475"/>
    </source>
</evidence>
<dbReference type="CDD" id="cd03214">
    <property type="entry name" value="ABC_Iron-Siderophores_B12_Hemin"/>
    <property type="match status" value="1"/>
</dbReference>
<keyword evidence="9" id="KW-0472">Membrane</keyword>
<dbReference type="Pfam" id="PF00005">
    <property type="entry name" value="ABC_tran"/>
    <property type="match status" value="1"/>
</dbReference>
<evidence type="ECO:0000256" key="4">
    <source>
        <dbReference type="ARBA" id="ARBA00022496"/>
    </source>
</evidence>
<keyword evidence="3" id="KW-1003">Cell membrane</keyword>
<comment type="subcellular location">
    <subcellularLocation>
        <location evidence="1">Cell membrane</location>
        <topology evidence="1">Peripheral membrane protein</topology>
    </subcellularLocation>
</comment>
<keyword evidence="7" id="KW-0408">Iron</keyword>
<dbReference type="PANTHER" id="PTHR42771">
    <property type="entry name" value="IRON(3+)-HYDROXAMATE IMPORT ATP-BINDING PROTEIN FHUC"/>
    <property type="match status" value="1"/>
</dbReference>
<dbReference type="PANTHER" id="PTHR42771:SF2">
    <property type="entry name" value="IRON(3+)-HYDROXAMATE IMPORT ATP-BINDING PROTEIN FHUC"/>
    <property type="match status" value="1"/>
</dbReference>
<dbReference type="GO" id="GO:0006826">
    <property type="term" value="P:iron ion transport"/>
    <property type="evidence" value="ECO:0007669"/>
    <property type="project" value="UniProtKB-KW"/>
</dbReference>
<accession>A0A848M191</accession>
<keyword evidence="2" id="KW-0813">Transport</keyword>
<dbReference type="FunFam" id="3.40.50.300:FF:000134">
    <property type="entry name" value="Iron-enterobactin ABC transporter ATP-binding protein"/>
    <property type="match status" value="1"/>
</dbReference>
<keyword evidence="4" id="KW-0410">Iron transport</keyword>
<evidence type="ECO:0000256" key="9">
    <source>
        <dbReference type="ARBA" id="ARBA00023136"/>
    </source>
</evidence>
<dbReference type="Gene3D" id="3.40.50.300">
    <property type="entry name" value="P-loop containing nucleotide triphosphate hydrolases"/>
    <property type="match status" value="1"/>
</dbReference>
<evidence type="ECO:0000256" key="1">
    <source>
        <dbReference type="ARBA" id="ARBA00004202"/>
    </source>
</evidence>
<evidence type="ECO:0000313" key="11">
    <source>
        <dbReference type="EMBL" id="NMO94306.1"/>
    </source>
</evidence>
<dbReference type="AlphaFoldDB" id="A0A848M191"/>
<dbReference type="RefSeq" id="WP_169503007.1">
    <property type="nucleotide sequence ID" value="NZ_JABBPN010000001.1"/>
</dbReference>
<evidence type="ECO:0000256" key="8">
    <source>
        <dbReference type="ARBA" id="ARBA00023065"/>
    </source>
</evidence>
<keyword evidence="8" id="KW-0406">Ion transport</keyword>
<evidence type="ECO:0000256" key="7">
    <source>
        <dbReference type="ARBA" id="ARBA00023004"/>
    </source>
</evidence>
<dbReference type="InterPro" id="IPR051535">
    <property type="entry name" value="Siderophore_ABC-ATPase"/>
</dbReference>
<feature type="domain" description="ABC transporter" evidence="10">
    <location>
        <begin position="7"/>
        <end position="243"/>
    </location>
</feature>
<dbReference type="SUPFAM" id="SSF52540">
    <property type="entry name" value="P-loop containing nucleoside triphosphate hydrolases"/>
    <property type="match status" value="1"/>
</dbReference>
<evidence type="ECO:0000256" key="5">
    <source>
        <dbReference type="ARBA" id="ARBA00022741"/>
    </source>
</evidence>
<name>A0A848M191_PAELE</name>
<dbReference type="PROSITE" id="PS50893">
    <property type="entry name" value="ABC_TRANSPORTER_2"/>
    <property type="match status" value="1"/>
</dbReference>
<dbReference type="InterPro" id="IPR017871">
    <property type="entry name" value="ABC_transporter-like_CS"/>
</dbReference>
<dbReference type="PROSITE" id="PS00211">
    <property type="entry name" value="ABC_TRANSPORTER_1"/>
    <property type="match status" value="1"/>
</dbReference>
<comment type="caution">
    <text evidence="11">The sequence shown here is derived from an EMBL/GenBank/DDBJ whole genome shotgun (WGS) entry which is preliminary data.</text>
</comment>
<evidence type="ECO:0000256" key="2">
    <source>
        <dbReference type="ARBA" id="ARBA00022448"/>
    </source>
</evidence>
<dbReference type="GO" id="GO:0016887">
    <property type="term" value="F:ATP hydrolysis activity"/>
    <property type="evidence" value="ECO:0007669"/>
    <property type="project" value="InterPro"/>
</dbReference>
<reference evidence="11 12" key="1">
    <citation type="submission" date="2020-04" db="EMBL/GenBank/DDBJ databases">
        <title>Paenibacillus algicola sp. nov., a novel marine bacterium producing alginate lyase.</title>
        <authorList>
            <person name="Huang H."/>
        </authorList>
    </citation>
    <scope>NUCLEOTIDE SEQUENCE [LARGE SCALE GENOMIC DNA]</scope>
    <source>
        <strain evidence="11 12">L7-75</strain>
    </source>
</reference>